<dbReference type="InParanoid" id="A0A1X7TF03"/>
<proteinExistence type="predicted"/>
<protein>
    <submittedName>
        <fullName evidence="3">Uncharacterized protein</fullName>
    </submittedName>
</protein>
<dbReference type="OrthoDB" id="295078at2759"/>
<dbReference type="AlphaFoldDB" id="A0A1X7TF03"/>
<dbReference type="eggNOG" id="KOG4436">
    <property type="taxonomic scope" value="Eukaryota"/>
</dbReference>
<feature type="region of interest" description="Disordered" evidence="1">
    <location>
        <begin position="196"/>
        <end position="215"/>
    </location>
</feature>
<name>A0A1X7TF03_AMPQE</name>
<organism evidence="3">
    <name type="scientific">Amphimedon queenslandica</name>
    <name type="common">Sponge</name>
    <dbReference type="NCBI Taxonomy" id="400682"/>
    <lineage>
        <taxon>Eukaryota</taxon>
        <taxon>Metazoa</taxon>
        <taxon>Porifera</taxon>
        <taxon>Demospongiae</taxon>
        <taxon>Heteroscleromorpha</taxon>
        <taxon>Haplosclerida</taxon>
        <taxon>Niphatidae</taxon>
        <taxon>Amphimedon</taxon>
    </lineage>
</organism>
<keyword evidence="2" id="KW-1133">Transmembrane helix</keyword>
<keyword evidence="2" id="KW-0472">Membrane</keyword>
<dbReference type="Gene3D" id="1.10.472.80">
    <property type="entry name" value="Ypt/Rab-GAP domain of gyp1p, domain 3"/>
    <property type="match status" value="1"/>
</dbReference>
<evidence type="ECO:0000256" key="1">
    <source>
        <dbReference type="SAM" id="MobiDB-lite"/>
    </source>
</evidence>
<feature type="transmembrane region" description="Helical" evidence="2">
    <location>
        <begin position="6"/>
        <end position="25"/>
    </location>
</feature>
<evidence type="ECO:0000256" key="2">
    <source>
        <dbReference type="SAM" id="Phobius"/>
    </source>
</evidence>
<accession>A0A1X7TF03</accession>
<sequence length="215" mass="25043">MYSSSWFLALFACLHSPLTYLVFLIDGIKVIFRVGLALLEGRSKQTLEVRHGRHDQTLSKRNKFLSEEGCDALFEDESIFKKLKKMEKIKYNQLMKRQQGQVTRAQEYEEVYSVRRELTTLRKKVPSFEKKEESQNNHVHNILETECTSALSLENTSQQPPPHYWFQLKKEIKNRTHRQICQILLPSVSTTAEEETLTALPETSPADSLDVERLL</sequence>
<evidence type="ECO:0000313" key="3">
    <source>
        <dbReference type="EnsemblMetazoa" id="Aqu2.1.13199_001"/>
    </source>
</evidence>
<reference evidence="3" key="1">
    <citation type="submission" date="2017-05" db="UniProtKB">
        <authorList>
            <consortium name="EnsemblMetazoa"/>
        </authorList>
    </citation>
    <scope>IDENTIFICATION</scope>
</reference>
<dbReference type="EnsemblMetazoa" id="Aqu2.1.13199_001">
    <property type="protein sequence ID" value="Aqu2.1.13199_001"/>
    <property type="gene ID" value="Aqu2.1.13199"/>
</dbReference>
<keyword evidence="2" id="KW-0812">Transmembrane</keyword>